<evidence type="ECO:0000313" key="3">
    <source>
        <dbReference type="EMBL" id="PMC55307.1"/>
    </source>
</evidence>
<dbReference type="AlphaFoldDB" id="A0A9X7FG32"/>
<dbReference type="Proteomes" id="UP000235293">
    <property type="component" value="Unassembled WGS sequence"/>
</dbReference>
<dbReference type="RefSeq" id="WP_004110032.1">
    <property type="nucleotide sequence ID" value="NZ_CP083176.1"/>
</dbReference>
<dbReference type="Gene3D" id="3.40.50.300">
    <property type="entry name" value="P-loop containing nucleotide triphosphate hydrolases"/>
    <property type="match status" value="1"/>
</dbReference>
<protein>
    <submittedName>
        <fullName evidence="3">Pilus assembly protein</fullName>
    </submittedName>
</protein>
<evidence type="ECO:0000256" key="1">
    <source>
        <dbReference type="ARBA" id="ARBA00006611"/>
    </source>
</evidence>
<gene>
    <name evidence="3" type="ORF">CJ213_04240</name>
</gene>
<accession>A0A9X7FG32</accession>
<sequence>MIVNNIRDIDFGILQEFANDVRVTDMVVSESGRVWVDCGQGLKERATRVPLNNPALLREYAVWLCAQLGKRLDDACPIADASSTSGIRIHAVLAPLVSQGAALSIRFPSVNRYDLVSLSDQGMFPKELSCILSVLVKKRANIMITGSTGSGKTTLMKALLAAADCEDRIVSVEEIRELGELTQNHVSLSAREANVEGVGEIGLSQLVKATLRMRPDRIILGECRGEEIADLLRVFTSGHKGGMTTLHADEIEKVPARLMALGLLAGLEPAALCALAAGAFDVVIHVERSSNGRRMIKELGILQYASSASLLCGIPVLQLSCGIDGSIVMKFLPAWVKFSNYWNLPENMANICVDSSNN</sequence>
<dbReference type="GO" id="GO:0016887">
    <property type="term" value="F:ATP hydrolysis activity"/>
    <property type="evidence" value="ECO:0007669"/>
    <property type="project" value="InterPro"/>
</dbReference>
<evidence type="ECO:0000313" key="4">
    <source>
        <dbReference type="Proteomes" id="UP000235293"/>
    </source>
</evidence>
<dbReference type="InterPro" id="IPR003593">
    <property type="entry name" value="AAA+_ATPase"/>
</dbReference>
<feature type="domain" description="AAA+ ATPase" evidence="2">
    <location>
        <begin position="138"/>
        <end position="290"/>
    </location>
</feature>
<dbReference type="EMBL" id="PNGY01000001">
    <property type="protein sequence ID" value="PMC55307.1"/>
    <property type="molecule type" value="Genomic_DNA"/>
</dbReference>
<comment type="caution">
    <text evidence="3">The sequence shown here is derived from an EMBL/GenBank/DDBJ whole genome shotgun (WGS) entry which is preliminary data.</text>
</comment>
<dbReference type="PANTHER" id="PTHR30486">
    <property type="entry name" value="TWITCHING MOTILITY PROTEIN PILT"/>
    <property type="match status" value="1"/>
</dbReference>
<dbReference type="InterPro" id="IPR001482">
    <property type="entry name" value="T2SS/T4SS_dom"/>
</dbReference>
<evidence type="ECO:0000259" key="2">
    <source>
        <dbReference type="SMART" id="SM00382"/>
    </source>
</evidence>
<dbReference type="CDD" id="cd01130">
    <property type="entry name" value="VirB11-like_ATPase"/>
    <property type="match status" value="1"/>
</dbReference>
<dbReference type="SMART" id="SM00382">
    <property type="entry name" value="AAA"/>
    <property type="match status" value="1"/>
</dbReference>
<organism evidence="3 4">
    <name type="scientific">Gardnerella swidsinskii</name>
    <dbReference type="NCBI Taxonomy" id="2792979"/>
    <lineage>
        <taxon>Bacteria</taxon>
        <taxon>Bacillati</taxon>
        <taxon>Actinomycetota</taxon>
        <taxon>Actinomycetes</taxon>
        <taxon>Bifidobacteriales</taxon>
        <taxon>Bifidobacteriaceae</taxon>
        <taxon>Gardnerella</taxon>
    </lineage>
</organism>
<dbReference type="InterPro" id="IPR027417">
    <property type="entry name" value="P-loop_NTPase"/>
</dbReference>
<dbReference type="Pfam" id="PF00437">
    <property type="entry name" value="T2SSE"/>
    <property type="match status" value="1"/>
</dbReference>
<dbReference type="InterPro" id="IPR050921">
    <property type="entry name" value="T4SS_GSP_E_ATPase"/>
</dbReference>
<name>A0A9X7FG32_9BIFI</name>
<dbReference type="SUPFAM" id="SSF52540">
    <property type="entry name" value="P-loop containing nucleoside triphosphate hydrolases"/>
    <property type="match status" value="1"/>
</dbReference>
<dbReference type="Gene3D" id="3.30.450.370">
    <property type="match status" value="1"/>
</dbReference>
<reference evidence="3 4" key="1">
    <citation type="submission" date="2017-09" db="EMBL/GenBank/DDBJ databases">
        <title>Bacterial strain isolated from the female urinary microbiota.</title>
        <authorList>
            <person name="Thomas-White K."/>
            <person name="Kumar N."/>
            <person name="Forster S."/>
            <person name="Putonti C."/>
            <person name="Lawley T."/>
            <person name="Wolfe A.J."/>
        </authorList>
    </citation>
    <scope>NUCLEOTIDE SEQUENCE [LARGE SCALE GENOMIC DNA]</scope>
    <source>
        <strain evidence="3 4">UMB0411</strain>
    </source>
</reference>
<proteinExistence type="inferred from homology"/>
<dbReference type="PANTHER" id="PTHR30486:SF6">
    <property type="entry name" value="TYPE IV PILUS RETRACTATION ATPASE PILT"/>
    <property type="match status" value="1"/>
</dbReference>
<dbReference type="GeneID" id="95681259"/>
<comment type="similarity">
    <text evidence="1">Belongs to the GSP E family.</text>
</comment>